<dbReference type="AlphaFoldDB" id="A0A7Y8FF17"/>
<accession>A0A7Y8FF17</accession>
<dbReference type="Gene3D" id="3.40.50.970">
    <property type="match status" value="1"/>
</dbReference>
<evidence type="ECO:0000259" key="7">
    <source>
        <dbReference type="SMART" id="SM00861"/>
    </source>
</evidence>
<evidence type="ECO:0000256" key="5">
    <source>
        <dbReference type="ARBA" id="ARBA00070795"/>
    </source>
</evidence>
<dbReference type="PANTHER" id="PTHR43257:SF2">
    <property type="entry name" value="PYRUVATE DEHYDROGENASE E1 COMPONENT SUBUNIT BETA"/>
    <property type="match status" value="1"/>
</dbReference>
<dbReference type="Pfam" id="PF02779">
    <property type="entry name" value="Transket_pyr"/>
    <property type="match status" value="1"/>
</dbReference>
<dbReference type="FunFam" id="3.40.50.920:FF:000001">
    <property type="entry name" value="Pyruvate dehydrogenase E1 beta subunit"/>
    <property type="match status" value="1"/>
</dbReference>
<gene>
    <name evidence="8" type="ORF">HX828_19775</name>
</gene>
<dbReference type="SUPFAM" id="SSF52518">
    <property type="entry name" value="Thiamin diphosphate-binding fold (THDP-binding)"/>
    <property type="match status" value="1"/>
</dbReference>
<evidence type="ECO:0000256" key="1">
    <source>
        <dbReference type="ARBA" id="ARBA00001964"/>
    </source>
</evidence>
<sequence>MQAIESRQLPFYKAMVEAIQGEMVRDSSVVCLGEDVGAMGGVFQSTVGLHKEFGSTRVRDTPISETAIMGTALGAAAEGLRPIAELMFVDFMGVCFDQILNNISKTHYMSGGAVKLPIVITASTGGGICDAAQHAQTLHGFFAHMPGLKVVIPSNPYDAKGLMISAIRDDNPVVYLFHRGLLGLPVMSYVETSIGTDVPEGDYTIPFGQACVVRKGSSVTIVALAQMVHKALLAAQQLSEQGIDVEIIDPRTLVPFDTDSVLESVSKTGRLLVLDEDYLSFGVTGEIITRVVEQMHRIHLKAPPRRLAIADMPIPFSKTLEPVAIPQVKAIVEAVTSLMNISL</sequence>
<dbReference type="EMBL" id="JACARF010000023">
    <property type="protein sequence ID" value="NWE77808.1"/>
    <property type="molecule type" value="Genomic_DNA"/>
</dbReference>
<comment type="function">
    <text evidence="2">The branched-chain alpha-keto dehydrogenase complex catalyzes the overall conversion of alpha-keto acids to acyl-CoA and CO(2). It contains multiple copies of three enzymatic components: branched-chain alpha-keto acid decarboxylase (E1), lipoamide acyltransferase (E2) and lipoamide dehydrogenase (E3).</text>
</comment>
<protein>
    <recommendedName>
        <fullName evidence="5">2-oxoisovalerate dehydrogenase subunit beta</fullName>
    </recommendedName>
    <alternativeName>
        <fullName evidence="6">Branched-chain alpha-keto acid dehydrogenase E1 component beta chain</fullName>
    </alternativeName>
</protein>
<dbReference type="Pfam" id="PF02780">
    <property type="entry name" value="Transketolase_C"/>
    <property type="match status" value="1"/>
</dbReference>
<dbReference type="InterPro" id="IPR033248">
    <property type="entry name" value="Transketolase_C"/>
</dbReference>
<dbReference type="FunFam" id="3.40.50.970:FF:000001">
    <property type="entry name" value="Pyruvate dehydrogenase E1 beta subunit"/>
    <property type="match status" value="1"/>
</dbReference>
<feature type="domain" description="Transketolase-like pyrimidine-binding" evidence="7">
    <location>
        <begin position="9"/>
        <end position="184"/>
    </location>
</feature>
<dbReference type="SUPFAM" id="SSF52922">
    <property type="entry name" value="TK C-terminal domain-like"/>
    <property type="match status" value="1"/>
</dbReference>
<reference evidence="8 9" key="1">
    <citation type="submission" date="2020-04" db="EMBL/GenBank/DDBJ databases">
        <title>Molecular characterization of pseudomonads from Agaricus bisporus reveal novel blotch 2 pathogens in Western Europe.</title>
        <authorList>
            <person name="Taparia T."/>
            <person name="Krijger M."/>
            <person name="Haynes E."/>
            <person name="Elpinstone J.G."/>
            <person name="Noble R."/>
            <person name="Van Der Wolf J."/>
        </authorList>
    </citation>
    <scope>NUCLEOTIDE SEQUENCE [LARGE SCALE GENOMIC DNA]</scope>
    <source>
        <strain evidence="8 9">IPO3781</strain>
    </source>
</reference>
<keyword evidence="4" id="KW-0786">Thiamine pyrophosphate</keyword>
<dbReference type="InterPro" id="IPR005475">
    <property type="entry name" value="Transketolase-like_Pyr-bd"/>
</dbReference>
<evidence type="ECO:0000256" key="2">
    <source>
        <dbReference type="ARBA" id="ARBA00002859"/>
    </source>
</evidence>
<proteinExistence type="predicted"/>
<dbReference type="RefSeq" id="WP_177115191.1">
    <property type="nucleotide sequence ID" value="NZ_JACARF010000023.1"/>
</dbReference>
<comment type="cofactor">
    <cofactor evidence="1">
        <name>thiamine diphosphate</name>
        <dbReference type="ChEBI" id="CHEBI:58937"/>
    </cofactor>
</comment>
<dbReference type="InterPro" id="IPR009014">
    <property type="entry name" value="Transketo_C/PFOR_II"/>
</dbReference>
<evidence type="ECO:0000313" key="9">
    <source>
        <dbReference type="Proteomes" id="UP000537188"/>
    </source>
</evidence>
<dbReference type="CDD" id="cd07036">
    <property type="entry name" value="TPP_PYR_E1-PDHc-beta_like"/>
    <property type="match status" value="1"/>
</dbReference>
<dbReference type="InterPro" id="IPR029061">
    <property type="entry name" value="THDP-binding"/>
</dbReference>
<evidence type="ECO:0000313" key="8">
    <source>
        <dbReference type="EMBL" id="NWE77808.1"/>
    </source>
</evidence>
<dbReference type="Proteomes" id="UP000537188">
    <property type="component" value="Unassembled WGS sequence"/>
</dbReference>
<dbReference type="GO" id="GO:0016491">
    <property type="term" value="F:oxidoreductase activity"/>
    <property type="evidence" value="ECO:0007669"/>
    <property type="project" value="UniProtKB-KW"/>
</dbReference>
<evidence type="ECO:0000256" key="6">
    <source>
        <dbReference type="ARBA" id="ARBA00082400"/>
    </source>
</evidence>
<organism evidence="8 9">
    <name type="scientific">Pseudomonas yamanorum</name>
    <dbReference type="NCBI Taxonomy" id="515393"/>
    <lineage>
        <taxon>Bacteria</taxon>
        <taxon>Pseudomonadati</taxon>
        <taxon>Pseudomonadota</taxon>
        <taxon>Gammaproteobacteria</taxon>
        <taxon>Pseudomonadales</taxon>
        <taxon>Pseudomonadaceae</taxon>
        <taxon>Pseudomonas</taxon>
    </lineage>
</organism>
<evidence type="ECO:0000256" key="3">
    <source>
        <dbReference type="ARBA" id="ARBA00023002"/>
    </source>
</evidence>
<evidence type="ECO:0000256" key="4">
    <source>
        <dbReference type="ARBA" id="ARBA00023052"/>
    </source>
</evidence>
<dbReference type="Gene3D" id="3.40.50.920">
    <property type="match status" value="1"/>
</dbReference>
<name>A0A7Y8FF17_9PSED</name>
<comment type="caution">
    <text evidence="8">The sequence shown here is derived from an EMBL/GenBank/DDBJ whole genome shotgun (WGS) entry which is preliminary data.</text>
</comment>
<dbReference type="SMART" id="SM00861">
    <property type="entry name" value="Transket_pyr"/>
    <property type="match status" value="1"/>
</dbReference>
<keyword evidence="3" id="KW-0560">Oxidoreductase</keyword>
<dbReference type="PANTHER" id="PTHR43257">
    <property type="entry name" value="PYRUVATE DEHYDROGENASE E1 COMPONENT BETA SUBUNIT"/>
    <property type="match status" value="1"/>
</dbReference>